<dbReference type="RefSeq" id="WP_110714653.1">
    <property type="nucleotide sequence ID" value="NZ_PGFS01000001.1"/>
</dbReference>
<protein>
    <submittedName>
        <fullName evidence="6">LysR family transcriptional regulator</fullName>
    </submittedName>
</protein>
<sequence length="315" mass="34209">MDIERLDLNLLVTLDTLLVERNVSRAAKRLHLSQPAISTRLTRLRELLGDPLLLPAQRGMIPTQRALELQALLHAAIEGVRQVIATGSPFDPATARATVAIAASDYVQYSVLMPLALTLSREAPGLRIAWRTIDTGLLEAQMARGEVDLALTTPGTAPENLRMRTLYREEYVAIVRPDHPALSEPLDLDTFCRLEHVIVSPAGGGFHGPVDDALAAVGRSRRVALSAPGFLVVPEIVARSDMIALVPTRVAGDRVGRVRLLAPPLPVPGFDMAMVWHERTTTHPLHRWLRQRIGELVSASGKDGGEMPVPAPPGT</sequence>
<comment type="similarity">
    <text evidence="1">Belongs to the LysR transcriptional regulatory family.</text>
</comment>
<reference evidence="6" key="2">
    <citation type="submission" date="2017-11" db="EMBL/GenBank/DDBJ databases">
        <authorList>
            <person name="Das S.K."/>
        </authorList>
    </citation>
    <scope>NUCLEOTIDE SEQUENCE</scope>
    <source>
        <strain evidence="6">S4-41</strain>
    </source>
</reference>
<comment type="caution">
    <text evidence="6">The sequence shown here is derived from an EMBL/GenBank/DDBJ whole genome shotgun (WGS) entry which is preliminary data.</text>
</comment>
<dbReference type="PANTHER" id="PTHR30118:SF15">
    <property type="entry name" value="TRANSCRIPTIONAL REGULATORY PROTEIN"/>
    <property type="match status" value="1"/>
</dbReference>
<evidence type="ECO:0000313" key="7">
    <source>
        <dbReference type="Proteomes" id="UP001162135"/>
    </source>
</evidence>
<keyword evidence="3" id="KW-0238">DNA-binding</keyword>
<proteinExistence type="inferred from homology"/>
<dbReference type="InterPro" id="IPR000847">
    <property type="entry name" value="LysR_HTH_N"/>
</dbReference>
<dbReference type="Proteomes" id="UP001162135">
    <property type="component" value="Unassembled WGS sequence"/>
</dbReference>
<dbReference type="InterPro" id="IPR036388">
    <property type="entry name" value="WH-like_DNA-bd_sf"/>
</dbReference>
<accession>A0ABT6I8Q8</accession>
<dbReference type="PROSITE" id="PS50931">
    <property type="entry name" value="HTH_LYSR"/>
    <property type="match status" value="1"/>
</dbReference>
<name>A0ABT6I8Q8_9GAMM</name>
<dbReference type="Pfam" id="PF00126">
    <property type="entry name" value="HTH_1"/>
    <property type="match status" value="1"/>
</dbReference>
<reference evidence="6" key="1">
    <citation type="journal article" date="2015" name="Antonie Van Leeuwenhoek">
        <title>Comparative 16S rRNA signatures and multilocus sequence analysis for the genus Salinicola and description of Salinicola acroporae sp. nov., isolated from coral Acropora digitifera.</title>
        <authorList>
            <person name="Lepcha R.T."/>
            <person name="Poddar A."/>
            <person name="Schumann P."/>
            <person name="Das S.K."/>
        </authorList>
    </citation>
    <scope>NUCLEOTIDE SEQUENCE</scope>
    <source>
        <strain evidence="6">S4-41</strain>
    </source>
</reference>
<dbReference type="Gene3D" id="1.10.10.10">
    <property type="entry name" value="Winged helix-like DNA-binding domain superfamily/Winged helix DNA-binding domain"/>
    <property type="match status" value="1"/>
</dbReference>
<evidence type="ECO:0000259" key="5">
    <source>
        <dbReference type="PROSITE" id="PS50931"/>
    </source>
</evidence>
<evidence type="ECO:0000256" key="3">
    <source>
        <dbReference type="ARBA" id="ARBA00023125"/>
    </source>
</evidence>
<dbReference type="InterPro" id="IPR050389">
    <property type="entry name" value="LysR-type_TF"/>
</dbReference>
<evidence type="ECO:0000256" key="2">
    <source>
        <dbReference type="ARBA" id="ARBA00023015"/>
    </source>
</evidence>
<evidence type="ECO:0000256" key="4">
    <source>
        <dbReference type="ARBA" id="ARBA00023163"/>
    </source>
</evidence>
<gene>
    <name evidence="6" type="ORF">CUR86_17940</name>
</gene>
<evidence type="ECO:0000313" key="6">
    <source>
        <dbReference type="EMBL" id="MDH4574114.1"/>
    </source>
</evidence>
<dbReference type="Pfam" id="PF03466">
    <property type="entry name" value="LysR_substrate"/>
    <property type="match status" value="1"/>
</dbReference>
<dbReference type="SUPFAM" id="SSF46785">
    <property type="entry name" value="Winged helix' DNA-binding domain"/>
    <property type="match status" value="1"/>
</dbReference>
<dbReference type="InterPro" id="IPR005119">
    <property type="entry name" value="LysR_subst-bd"/>
</dbReference>
<keyword evidence="4" id="KW-0804">Transcription</keyword>
<organism evidence="6 7">
    <name type="scientific">Salinicola acroporae</name>
    <dbReference type="NCBI Taxonomy" id="1541440"/>
    <lineage>
        <taxon>Bacteria</taxon>
        <taxon>Pseudomonadati</taxon>
        <taxon>Pseudomonadota</taxon>
        <taxon>Gammaproteobacteria</taxon>
        <taxon>Oceanospirillales</taxon>
        <taxon>Halomonadaceae</taxon>
        <taxon>Salinicola</taxon>
    </lineage>
</organism>
<feature type="domain" description="HTH lysR-type" evidence="5">
    <location>
        <begin position="6"/>
        <end position="63"/>
    </location>
</feature>
<dbReference type="InterPro" id="IPR036390">
    <property type="entry name" value="WH_DNA-bd_sf"/>
</dbReference>
<dbReference type="EMBL" id="PGFS01000001">
    <property type="protein sequence ID" value="MDH4574114.1"/>
    <property type="molecule type" value="Genomic_DNA"/>
</dbReference>
<dbReference type="Gene3D" id="3.40.190.10">
    <property type="entry name" value="Periplasmic binding protein-like II"/>
    <property type="match status" value="2"/>
</dbReference>
<keyword evidence="7" id="KW-1185">Reference proteome</keyword>
<keyword evidence="2" id="KW-0805">Transcription regulation</keyword>
<evidence type="ECO:0000256" key="1">
    <source>
        <dbReference type="ARBA" id="ARBA00009437"/>
    </source>
</evidence>
<dbReference type="PANTHER" id="PTHR30118">
    <property type="entry name" value="HTH-TYPE TRANSCRIPTIONAL REGULATOR LEUO-RELATED"/>
    <property type="match status" value="1"/>
</dbReference>
<dbReference type="PRINTS" id="PR00039">
    <property type="entry name" value="HTHLYSR"/>
</dbReference>
<dbReference type="SUPFAM" id="SSF53850">
    <property type="entry name" value="Periplasmic binding protein-like II"/>
    <property type="match status" value="1"/>
</dbReference>